<sequence>MAATGMMAAIAWYAQEKSVTIAEFNAAYASIPLTGILLAMLFDYGLDTGKLYNRMLGRGKSGLSKLVFAFGAVFVFFMMFTWLLAGTITLNLAAVTPATLVASALVALIVLLPNTGTSEWLLWLWIAETIVTGGAYLTILPAISLFQMAVATLLGGGALG</sequence>
<feature type="transmembrane region" description="Helical" evidence="1">
    <location>
        <begin position="66"/>
        <end position="85"/>
    </location>
</feature>
<dbReference type="Proteomes" id="UP000322631">
    <property type="component" value="Chromosome"/>
</dbReference>
<evidence type="ECO:0000256" key="1">
    <source>
        <dbReference type="SAM" id="Phobius"/>
    </source>
</evidence>
<accession>A0A5C0SN89</accession>
<dbReference type="AlphaFoldDB" id="A0A5C0SN89"/>
<dbReference type="KEGG" id="them:FPV09_04990"/>
<organism evidence="2 3">
    <name type="scientific">Thermococcus aciditolerans</name>
    <dbReference type="NCBI Taxonomy" id="2598455"/>
    <lineage>
        <taxon>Archaea</taxon>
        <taxon>Methanobacteriati</taxon>
        <taxon>Methanobacteriota</taxon>
        <taxon>Thermococci</taxon>
        <taxon>Thermococcales</taxon>
        <taxon>Thermococcaceae</taxon>
        <taxon>Thermococcus</taxon>
    </lineage>
</organism>
<keyword evidence="3" id="KW-1185">Reference proteome</keyword>
<feature type="transmembrane region" description="Helical" evidence="1">
    <location>
        <begin position="120"/>
        <end position="143"/>
    </location>
</feature>
<evidence type="ECO:0000313" key="2">
    <source>
        <dbReference type="EMBL" id="QEK15820.1"/>
    </source>
</evidence>
<keyword evidence="1" id="KW-1133">Transmembrane helix</keyword>
<keyword evidence="1" id="KW-0472">Membrane</keyword>
<reference evidence="2 3" key="1">
    <citation type="submission" date="2019-07" db="EMBL/GenBank/DDBJ databases">
        <title>Complete genome of Thermococcus acidophilus.</title>
        <authorList>
            <person name="Li X."/>
        </authorList>
    </citation>
    <scope>NUCLEOTIDE SEQUENCE [LARGE SCALE GENOMIC DNA]</scope>
    <source>
        <strain evidence="2 3">SY113</strain>
    </source>
</reference>
<feature type="transmembrane region" description="Helical" evidence="1">
    <location>
        <begin position="91"/>
        <end position="113"/>
    </location>
</feature>
<feature type="transmembrane region" description="Helical" evidence="1">
    <location>
        <begin position="26"/>
        <end position="46"/>
    </location>
</feature>
<name>A0A5C0SN89_9EURY</name>
<evidence type="ECO:0000313" key="3">
    <source>
        <dbReference type="Proteomes" id="UP000322631"/>
    </source>
</evidence>
<protein>
    <submittedName>
        <fullName evidence="2">Uncharacterized protein</fullName>
    </submittedName>
</protein>
<proteinExistence type="predicted"/>
<dbReference type="EMBL" id="CP041932">
    <property type="protein sequence ID" value="QEK15820.1"/>
    <property type="molecule type" value="Genomic_DNA"/>
</dbReference>
<gene>
    <name evidence="2" type="ORF">FPV09_04990</name>
</gene>
<keyword evidence="1" id="KW-0812">Transmembrane</keyword>